<reference evidence="2" key="1">
    <citation type="submission" date="2024-05" db="EMBL/GenBank/DDBJ databases">
        <title>30 novel species of actinomycetes from the DSMZ collection.</title>
        <authorList>
            <person name="Nouioui I."/>
        </authorList>
    </citation>
    <scope>NUCLEOTIDE SEQUENCE</scope>
    <source>
        <strain evidence="2">DSM 41529</strain>
    </source>
</reference>
<feature type="compositionally biased region" description="Low complexity" evidence="1">
    <location>
        <begin position="87"/>
        <end position="109"/>
    </location>
</feature>
<evidence type="ECO:0000256" key="1">
    <source>
        <dbReference type="SAM" id="MobiDB-lite"/>
    </source>
</evidence>
<feature type="region of interest" description="Disordered" evidence="1">
    <location>
        <begin position="1"/>
        <end position="30"/>
    </location>
</feature>
<dbReference type="EMBL" id="JAVRFD010000002">
    <property type="protein sequence ID" value="MDT0542359.1"/>
    <property type="molecule type" value="Genomic_DNA"/>
</dbReference>
<organism evidence="2 3">
    <name type="scientific">Streptomyces lonegramiae</name>
    <dbReference type="NCBI Taxonomy" id="3075524"/>
    <lineage>
        <taxon>Bacteria</taxon>
        <taxon>Bacillati</taxon>
        <taxon>Actinomycetota</taxon>
        <taxon>Actinomycetes</taxon>
        <taxon>Kitasatosporales</taxon>
        <taxon>Streptomycetaceae</taxon>
        <taxon>Streptomyces</taxon>
    </lineage>
</organism>
<accession>A0ABU2X8W1</accession>
<evidence type="ECO:0000313" key="2">
    <source>
        <dbReference type="EMBL" id="MDT0542359.1"/>
    </source>
</evidence>
<feature type="compositionally biased region" description="Gly residues" evidence="1">
    <location>
        <begin position="16"/>
        <end position="28"/>
    </location>
</feature>
<proteinExistence type="predicted"/>
<keyword evidence="3" id="KW-1185">Reference proteome</keyword>
<evidence type="ECO:0000313" key="3">
    <source>
        <dbReference type="Proteomes" id="UP001180754"/>
    </source>
</evidence>
<comment type="caution">
    <text evidence="2">The sequence shown here is derived from an EMBL/GenBank/DDBJ whole genome shotgun (WGS) entry which is preliminary data.</text>
</comment>
<protein>
    <submittedName>
        <fullName evidence="2">Uncharacterized protein</fullName>
    </submittedName>
</protein>
<name>A0ABU2X8W1_9ACTN</name>
<gene>
    <name evidence="2" type="ORF">RND15_06470</name>
</gene>
<feature type="compositionally biased region" description="Basic and acidic residues" evidence="1">
    <location>
        <begin position="52"/>
        <end position="62"/>
    </location>
</feature>
<sequence length="120" mass="11439">MFELGDLTVRYPRDGAPGGADDTGGADGTGAVIGLEIFPTALTDRLAAPRDGLPEDSARHDGGAAAAGAACDRGEAPGYGKGRGGEKPAAGARGPRPGARAPGPRAGAAPGPGGPAAGAR</sequence>
<feature type="region of interest" description="Disordered" evidence="1">
    <location>
        <begin position="46"/>
        <end position="120"/>
    </location>
</feature>
<feature type="compositionally biased region" description="Gly residues" evidence="1">
    <location>
        <begin position="110"/>
        <end position="120"/>
    </location>
</feature>
<dbReference type="Proteomes" id="UP001180754">
    <property type="component" value="Unassembled WGS sequence"/>
</dbReference>
<dbReference type="RefSeq" id="WP_311722700.1">
    <property type="nucleotide sequence ID" value="NZ_JAVRFD010000002.1"/>
</dbReference>